<keyword evidence="2" id="KW-1185">Reference proteome</keyword>
<gene>
    <name evidence="1" type="ORF">CXQ85_002867</name>
</gene>
<evidence type="ECO:0000313" key="1">
    <source>
        <dbReference type="EMBL" id="PVH23139.1"/>
    </source>
</evidence>
<evidence type="ECO:0000313" key="2">
    <source>
        <dbReference type="Proteomes" id="UP000244309"/>
    </source>
</evidence>
<evidence type="ECO:0008006" key="3">
    <source>
        <dbReference type="Google" id="ProtNLM"/>
    </source>
</evidence>
<dbReference type="Proteomes" id="UP000244309">
    <property type="component" value="Unassembled WGS sequence"/>
</dbReference>
<dbReference type="Pfam" id="PF09814">
    <property type="entry name" value="HECT_2"/>
    <property type="match status" value="1"/>
</dbReference>
<dbReference type="InterPro" id="IPR019193">
    <property type="entry name" value="UBQ-conj_enz_E2-bd_prot"/>
</dbReference>
<reference evidence="1 2" key="1">
    <citation type="submission" date="2017-12" db="EMBL/GenBank/DDBJ databases">
        <title>Genome Sequence of a Multidrug-Resistant Candida haemulonii Isolate from a Patient with Chronic Leg Ulcers in Israel.</title>
        <authorList>
            <person name="Chow N.A."/>
            <person name="Gade L."/>
            <person name="Batra D."/>
            <person name="Rowe L.A."/>
            <person name="Ben-Ami R."/>
            <person name="Loparev V.N."/>
            <person name="Litvintseva A.P."/>
        </authorList>
    </citation>
    <scope>NUCLEOTIDE SEQUENCE [LARGE SCALE GENOMIC DNA]</scope>
    <source>
        <strain evidence="1 2">B11899</strain>
    </source>
</reference>
<sequence length="313" mass="35357">MSLCEYLPRLETISVKIVLGKDDTEPTISGVAFSKRVFTVVTRGAKYSVVLPVENAEKLQNAKITQISANGNILSIRISLNSAEKTAASFTSLSQSKTQKWSVSDLVKTPKDQNNINTFQFLCTYCDTTVVDSKETKYADMPSEYWHELMDFWHCHKPHQSHHDNHQKSYGAIVPKPGHVYIGASYLFLLRGSSKCYGCKRQLGEITNDSAKLYKWNLKLKYGDTIESYPPYAFAYYAILDRINSGALRKLQVKSTNGSIRLWILSVGLSISYDDYVLSKALKILYTDDEDPDLEVLDVPAEVFDSLTYVLKE</sequence>
<dbReference type="VEuPathDB" id="FungiDB:CXQ85_002867"/>
<dbReference type="AlphaFoldDB" id="A0A2V1AZP5"/>
<protein>
    <recommendedName>
        <fullName evidence="3">Ubiquitin-conjugating enzyme E2-binding protein</fullName>
    </recommendedName>
</protein>
<dbReference type="GO" id="GO:0000209">
    <property type="term" value="P:protein polyubiquitination"/>
    <property type="evidence" value="ECO:0007669"/>
    <property type="project" value="TreeGrafter"/>
</dbReference>
<dbReference type="GO" id="GO:0005634">
    <property type="term" value="C:nucleus"/>
    <property type="evidence" value="ECO:0007669"/>
    <property type="project" value="TreeGrafter"/>
</dbReference>
<dbReference type="GeneID" id="37008198"/>
<dbReference type="GO" id="GO:0051865">
    <property type="term" value="P:protein autoubiquitination"/>
    <property type="evidence" value="ECO:0007669"/>
    <property type="project" value="TreeGrafter"/>
</dbReference>
<comment type="caution">
    <text evidence="1">The sequence shown here is derived from an EMBL/GenBank/DDBJ whole genome shotgun (WGS) entry which is preliminary data.</text>
</comment>
<organism evidence="1 2">
    <name type="scientific">Candidozyma haemuli</name>
    <dbReference type="NCBI Taxonomy" id="45357"/>
    <lineage>
        <taxon>Eukaryota</taxon>
        <taxon>Fungi</taxon>
        <taxon>Dikarya</taxon>
        <taxon>Ascomycota</taxon>
        <taxon>Saccharomycotina</taxon>
        <taxon>Pichiomycetes</taxon>
        <taxon>Metschnikowiaceae</taxon>
        <taxon>Candidozyma</taxon>
    </lineage>
</organism>
<dbReference type="PANTHER" id="PTHR31531">
    <property type="entry name" value="E3 UBIQUITIN-PROTEIN LIGASE E3D FAMILY MEMBER"/>
    <property type="match status" value="1"/>
</dbReference>
<name>A0A2V1AZP5_9ASCO</name>
<accession>A0A2V1AZP5</accession>
<dbReference type="GO" id="GO:0031624">
    <property type="term" value="F:ubiquitin conjugating enzyme binding"/>
    <property type="evidence" value="ECO:0007669"/>
    <property type="project" value="TreeGrafter"/>
</dbReference>
<dbReference type="EMBL" id="PKFO01000010">
    <property type="protein sequence ID" value="PVH23139.1"/>
    <property type="molecule type" value="Genomic_DNA"/>
</dbReference>
<dbReference type="PANTHER" id="PTHR31531:SF2">
    <property type="entry name" value="E3 UBIQUITIN-PROTEIN LIGASE E3D"/>
    <property type="match status" value="1"/>
</dbReference>
<dbReference type="GO" id="GO:0043161">
    <property type="term" value="P:proteasome-mediated ubiquitin-dependent protein catabolic process"/>
    <property type="evidence" value="ECO:0007669"/>
    <property type="project" value="TreeGrafter"/>
</dbReference>
<dbReference type="GO" id="GO:0006513">
    <property type="term" value="P:protein monoubiquitination"/>
    <property type="evidence" value="ECO:0007669"/>
    <property type="project" value="TreeGrafter"/>
</dbReference>
<dbReference type="STRING" id="45357.A0A2V1AZP5"/>
<dbReference type="OrthoDB" id="386949at2759"/>
<proteinExistence type="predicted"/>
<dbReference type="GO" id="GO:0061630">
    <property type="term" value="F:ubiquitin protein ligase activity"/>
    <property type="evidence" value="ECO:0007669"/>
    <property type="project" value="TreeGrafter"/>
</dbReference>
<dbReference type="GO" id="GO:0000151">
    <property type="term" value="C:ubiquitin ligase complex"/>
    <property type="evidence" value="ECO:0007669"/>
    <property type="project" value="TreeGrafter"/>
</dbReference>
<dbReference type="GO" id="GO:0030332">
    <property type="term" value="F:cyclin binding"/>
    <property type="evidence" value="ECO:0007669"/>
    <property type="project" value="TreeGrafter"/>
</dbReference>
<dbReference type="GO" id="GO:0005829">
    <property type="term" value="C:cytosol"/>
    <property type="evidence" value="ECO:0007669"/>
    <property type="project" value="TreeGrafter"/>
</dbReference>
<dbReference type="RefSeq" id="XP_025344079.1">
    <property type="nucleotide sequence ID" value="XM_025486529.1"/>
</dbReference>